<organism evidence="1 2">
    <name type="scientific">Pyramidobacter piscolens W5455</name>
    <dbReference type="NCBI Taxonomy" id="352165"/>
    <lineage>
        <taxon>Bacteria</taxon>
        <taxon>Thermotogati</taxon>
        <taxon>Synergistota</taxon>
        <taxon>Synergistia</taxon>
        <taxon>Synergistales</taxon>
        <taxon>Dethiosulfovibrionaceae</taxon>
        <taxon>Pyramidobacter</taxon>
    </lineage>
</organism>
<reference evidence="1 2" key="1">
    <citation type="submission" date="2009-12" db="EMBL/GenBank/DDBJ databases">
        <authorList>
            <person name="Shrivastava S."/>
            <person name="Madupu R."/>
            <person name="Durkin A.S."/>
            <person name="Torralba M."/>
            <person name="Methe B."/>
            <person name="Sutton G.G."/>
            <person name="Strausberg R.L."/>
            <person name="Nelson K.E."/>
        </authorList>
    </citation>
    <scope>NUCLEOTIDE SEQUENCE [LARGE SCALE GENOMIC DNA]</scope>
    <source>
        <strain evidence="1 2">W5455</strain>
    </source>
</reference>
<keyword evidence="2" id="KW-1185">Reference proteome</keyword>
<name>A0ABM9ZRV9_9BACT</name>
<dbReference type="Proteomes" id="UP000006462">
    <property type="component" value="Unassembled WGS sequence"/>
</dbReference>
<protein>
    <submittedName>
        <fullName evidence="1">Uncharacterized protein</fullName>
    </submittedName>
</protein>
<evidence type="ECO:0000313" key="2">
    <source>
        <dbReference type="Proteomes" id="UP000006462"/>
    </source>
</evidence>
<sequence>MRVFPRRALPFSFLIKKYNMSAFALRFSFDPPLKLKGSRPRFFPGRNVPTAFRAGDFILRRKMGSLFC</sequence>
<accession>A0ABM9ZRV9</accession>
<gene>
    <name evidence="1" type="ORF">HMPREF7215_1038</name>
</gene>
<dbReference type="EMBL" id="ADFP01000124">
    <property type="protein sequence ID" value="EFB89662.1"/>
    <property type="molecule type" value="Genomic_DNA"/>
</dbReference>
<proteinExistence type="predicted"/>
<evidence type="ECO:0000313" key="1">
    <source>
        <dbReference type="EMBL" id="EFB89662.1"/>
    </source>
</evidence>
<comment type="caution">
    <text evidence="1">The sequence shown here is derived from an EMBL/GenBank/DDBJ whole genome shotgun (WGS) entry which is preliminary data.</text>
</comment>